<keyword evidence="3" id="KW-1185">Reference proteome</keyword>
<dbReference type="Pfam" id="PF03401">
    <property type="entry name" value="TctC"/>
    <property type="match status" value="1"/>
</dbReference>
<dbReference type="InterPro" id="IPR042100">
    <property type="entry name" value="Bug_dom1"/>
</dbReference>
<accession>A0A3D9ZUJ3</accession>
<dbReference type="PANTHER" id="PTHR42928">
    <property type="entry name" value="TRICARBOXYLATE-BINDING PROTEIN"/>
    <property type="match status" value="1"/>
</dbReference>
<comment type="caution">
    <text evidence="2">The sequence shown here is derived from an EMBL/GenBank/DDBJ whole genome shotgun (WGS) entry which is preliminary data.</text>
</comment>
<sequence>MGRRYIDGVQRRTLLAASVAALLPAAGCGREAPPPLRLMVPNAPGSGYDVTARAVGTALDVSGVARSVEIFHLPGAGGAVGLQRLVYERGNGAMLMLMGLGLVGAQHTVPASATLADVTPIARLVEEPEAFVVTRDSPLRTMADLVTAWRAAPTALTVGGGSTTGGPDHLAPMLVAQAIGVPPASVRYVRYDGGGTLLAAALGAKVAVAVSSLGEYAQQIVSGQLRVLAVTGAARTPGVDAPTLREAGVDVIFLNWRGLVAPPGLTATDERGLLDIAGGLRASPAWRETVTRNRWTDAYLPGSEFGTFLREADAQRLRTLTSLGLH</sequence>
<organism evidence="2 3">
    <name type="scientific">Asanoa ferruginea</name>
    <dbReference type="NCBI Taxonomy" id="53367"/>
    <lineage>
        <taxon>Bacteria</taxon>
        <taxon>Bacillati</taxon>
        <taxon>Actinomycetota</taxon>
        <taxon>Actinomycetes</taxon>
        <taxon>Micromonosporales</taxon>
        <taxon>Micromonosporaceae</taxon>
        <taxon>Asanoa</taxon>
    </lineage>
</organism>
<dbReference type="CDD" id="cd07012">
    <property type="entry name" value="PBP2_Bug_TTT"/>
    <property type="match status" value="1"/>
</dbReference>
<protein>
    <submittedName>
        <fullName evidence="2">Putative tricarboxylic transport membrane protein</fullName>
    </submittedName>
</protein>
<dbReference type="SUPFAM" id="SSF53850">
    <property type="entry name" value="Periplasmic binding protein-like II"/>
    <property type="match status" value="1"/>
</dbReference>
<name>A0A3D9ZUJ3_9ACTN</name>
<comment type="similarity">
    <text evidence="1">Belongs to the UPF0065 (bug) family.</text>
</comment>
<dbReference type="EMBL" id="QUMQ01000001">
    <property type="protein sequence ID" value="REG00848.1"/>
    <property type="molecule type" value="Genomic_DNA"/>
</dbReference>
<dbReference type="AlphaFoldDB" id="A0A3D9ZUJ3"/>
<dbReference type="Proteomes" id="UP000256913">
    <property type="component" value="Unassembled WGS sequence"/>
</dbReference>
<dbReference type="PANTHER" id="PTHR42928:SF3">
    <property type="entry name" value="UPF0065 PROTEIN YFLP"/>
    <property type="match status" value="1"/>
</dbReference>
<dbReference type="InterPro" id="IPR005064">
    <property type="entry name" value="BUG"/>
</dbReference>
<gene>
    <name evidence="2" type="ORF">DFJ67_6905</name>
</gene>
<dbReference type="PIRSF" id="PIRSF017082">
    <property type="entry name" value="YflP"/>
    <property type="match status" value="1"/>
</dbReference>
<evidence type="ECO:0000313" key="3">
    <source>
        <dbReference type="Proteomes" id="UP000256913"/>
    </source>
</evidence>
<proteinExistence type="inferred from homology"/>
<dbReference type="Gene3D" id="3.40.190.10">
    <property type="entry name" value="Periplasmic binding protein-like II"/>
    <property type="match status" value="1"/>
</dbReference>
<dbReference type="Gene3D" id="3.40.190.150">
    <property type="entry name" value="Bordetella uptake gene, domain 1"/>
    <property type="match status" value="1"/>
</dbReference>
<evidence type="ECO:0000256" key="1">
    <source>
        <dbReference type="ARBA" id="ARBA00006987"/>
    </source>
</evidence>
<evidence type="ECO:0000313" key="2">
    <source>
        <dbReference type="EMBL" id="REG00848.1"/>
    </source>
</evidence>
<reference evidence="2 3" key="1">
    <citation type="submission" date="2018-08" db="EMBL/GenBank/DDBJ databases">
        <title>Sequencing the genomes of 1000 actinobacteria strains.</title>
        <authorList>
            <person name="Klenk H.-P."/>
        </authorList>
    </citation>
    <scope>NUCLEOTIDE SEQUENCE [LARGE SCALE GENOMIC DNA]</scope>
    <source>
        <strain evidence="2 3">DSM 44099</strain>
    </source>
</reference>